<accession>A0A9D4MR05</accession>
<dbReference type="Proteomes" id="UP000828390">
    <property type="component" value="Unassembled WGS sequence"/>
</dbReference>
<sequence length="605" mass="68610">MSERLKRSVGAICICCNIHDRGIKTMADPDWLEVVGHPTIPHVQSLRAPPAQVALHTSKEQLIGLTSQKVSRRYLEKLQKERERNQEVLTECVEHLPMVIRRVEEAERDVPRQQNRFHARPTKANEAKNPFWQENMDEWMKPEHLDPIPSPRSKFRQRFNEITKPSTGRSQERRKTASHASSDSAADSTILNKEFVHYNGFQGSQETDVNNLKYKFGKKKSHSAIDASRPPQFNPKGFGSVYDAIEFERRYKKVYDSNQNVHFVHSNFLTGQRIFKRSRLPPIGHIQSPEADGVNGRDIFAIMSVQKYNHPNEALQNRGPMTSPKTQRKTVHSRFPSPPSTKLKHRLEISQQIDVPVGFVPGTVKSTGNTPFDGVNGQQSDIFTKDGAYKLPLWSCEGDSAIGTLTEETSQSEETGNKYALSATSKRTNTTHVTDDSIAKRKIGKKNSGERTIEKDDHDDQSIPDQDAEPFNISVHVAIKQKENGASGGDDFESLRMRSRQLPVFNFPDYIEPKVGNSEEGTPRRNERNEERVIYPSMSPYDNTVIKENGDKVIKATNISIATNQYGFITHKVQYPERFVLNDSLVEEDEGEEDDSNDDVADDTL</sequence>
<reference evidence="2" key="1">
    <citation type="journal article" date="2019" name="bioRxiv">
        <title>The Genome of the Zebra Mussel, Dreissena polymorpha: A Resource for Invasive Species Research.</title>
        <authorList>
            <person name="McCartney M.A."/>
            <person name="Auch B."/>
            <person name="Kono T."/>
            <person name="Mallez S."/>
            <person name="Zhang Y."/>
            <person name="Obille A."/>
            <person name="Becker A."/>
            <person name="Abrahante J.E."/>
            <person name="Garbe J."/>
            <person name="Badalamenti J.P."/>
            <person name="Herman A."/>
            <person name="Mangelson H."/>
            <person name="Liachko I."/>
            <person name="Sullivan S."/>
            <person name="Sone E.D."/>
            <person name="Koren S."/>
            <person name="Silverstein K.A.T."/>
            <person name="Beckman K.B."/>
            <person name="Gohl D.M."/>
        </authorList>
    </citation>
    <scope>NUCLEOTIDE SEQUENCE</scope>
    <source>
        <strain evidence="2">Duluth1</strain>
        <tissue evidence="2">Whole animal</tissue>
    </source>
</reference>
<feature type="compositionally biased region" description="Basic and acidic residues" evidence="1">
    <location>
        <begin position="521"/>
        <end position="530"/>
    </location>
</feature>
<evidence type="ECO:0000313" key="3">
    <source>
        <dbReference type="Proteomes" id="UP000828390"/>
    </source>
</evidence>
<dbReference type="EMBL" id="JAIWYP010000001">
    <property type="protein sequence ID" value="KAH3880369.1"/>
    <property type="molecule type" value="Genomic_DNA"/>
</dbReference>
<comment type="caution">
    <text evidence="2">The sequence shown here is derived from an EMBL/GenBank/DDBJ whole genome shotgun (WGS) entry which is preliminary data.</text>
</comment>
<name>A0A9D4MR05_DREPO</name>
<evidence type="ECO:0000313" key="2">
    <source>
        <dbReference type="EMBL" id="KAH3880369.1"/>
    </source>
</evidence>
<evidence type="ECO:0000256" key="1">
    <source>
        <dbReference type="SAM" id="MobiDB-lite"/>
    </source>
</evidence>
<reference evidence="2" key="2">
    <citation type="submission" date="2020-11" db="EMBL/GenBank/DDBJ databases">
        <authorList>
            <person name="McCartney M.A."/>
            <person name="Auch B."/>
            <person name="Kono T."/>
            <person name="Mallez S."/>
            <person name="Becker A."/>
            <person name="Gohl D.M."/>
            <person name="Silverstein K.A.T."/>
            <person name="Koren S."/>
            <person name="Bechman K.B."/>
            <person name="Herman A."/>
            <person name="Abrahante J.E."/>
            <person name="Garbe J."/>
        </authorList>
    </citation>
    <scope>NUCLEOTIDE SEQUENCE</scope>
    <source>
        <strain evidence="2">Duluth1</strain>
        <tissue evidence="2">Whole animal</tissue>
    </source>
</reference>
<protein>
    <submittedName>
        <fullName evidence="2">Uncharacterized protein</fullName>
    </submittedName>
</protein>
<feature type="region of interest" description="Disordered" evidence="1">
    <location>
        <begin position="161"/>
        <end position="186"/>
    </location>
</feature>
<feature type="region of interest" description="Disordered" evidence="1">
    <location>
        <begin position="427"/>
        <end position="467"/>
    </location>
</feature>
<proteinExistence type="predicted"/>
<keyword evidence="3" id="KW-1185">Reference proteome</keyword>
<feature type="compositionally biased region" description="Basic and acidic residues" evidence="1">
    <location>
        <begin position="447"/>
        <end position="461"/>
    </location>
</feature>
<gene>
    <name evidence="2" type="ORF">DPMN_004283</name>
</gene>
<dbReference type="AlphaFoldDB" id="A0A9D4MR05"/>
<feature type="compositionally biased region" description="Acidic residues" evidence="1">
    <location>
        <begin position="585"/>
        <end position="605"/>
    </location>
</feature>
<feature type="region of interest" description="Disordered" evidence="1">
    <location>
        <begin position="509"/>
        <end position="530"/>
    </location>
</feature>
<feature type="region of interest" description="Disordered" evidence="1">
    <location>
        <begin position="312"/>
        <end position="343"/>
    </location>
</feature>
<organism evidence="2 3">
    <name type="scientific">Dreissena polymorpha</name>
    <name type="common">Zebra mussel</name>
    <name type="synonym">Mytilus polymorpha</name>
    <dbReference type="NCBI Taxonomy" id="45954"/>
    <lineage>
        <taxon>Eukaryota</taxon>
        <taxon>Metazoa</taxon>
        <taxon>Spiralia</taxon>
        <taxon>Lophotrochozoa</taxon>
        <taxon>Mollusca</taxon>
        <taxon>Bivalvia</taxon>
        <taxon>Autobranchia</taxon>
        <taxon>Heteroconchia</taxon>
        <taxon>Euheterodonta</taxon>
        <taxon>Imparidentia</taxon>
        <taxon>Neoheterodontei</taxon>
        <taxon>Myida</taxon>
        <taxon>Dreissenoidea</taxon>
        <taxon>Dreissenidae</taxon>
        <taxon>Dreissena</taxon>
    </lineage>
</organism>
<feature type="region of interest" description="Disordered" evidence="1">
    <location>
        <begin position="583"/>
        <end position="605"/>
    </location>
</feature>